<comment type="caution">
    <text evidence="8">The sequence shown here is derived from an EMBL/GenBank/DDBJ whole genome shotgun (WGS) entry which is preliminary data.</text>
</comment>
<keyword evidence="9" id="KW-1185">Reference proteome</keyword>
<evidence type="ECO:0000256" key="5">
    <source>
        <dbReference type="ARBA" id="ARBA00023002"/>
    </source>
</evidence>
<evidence type="ECO:0000256" key="2">
    <source>
        <dbReference type="ARBA" id="ARBA00022723"/>
    </source>
</evidence>
<evidence type="ECO:0000256" key="1">
    <source>
        <dbReference type="ARBA" id="ARBA00001961"/>
    </source>
</evidence>
<dbReference type="PROSITE" id="PS51471">
    <property type="entry name" value="FE2OG_OXY"/>
    <property type="match status" value="1"/>
</dbReference>
<keyword evidence="3" id="KW-0847">Vitamin C</keyword>
<dbReference type="Proteomes" id="UP001055125">
    <property type="component" value="Unassembled WGS sequence"/>
</dbReference>
<evidence type="ECO:0000256" key="3">
    <source>
        <dbReference type="ARBA" id="ARBA00022896"/>
    </source>
</evidence>
<dbReference type="SUPFAM" id="SSF51197">
    <property type="entry name" value="Clavaminate synthase-like"/>
    <property type="match status" value="1"/>
</dbReference>
<evidence type="ECO:0000313" key="9">
    <source>
        <dbReference type="Proteomes" id="UP001055125"/>
    </source>
</evidence>
<gene>
    <name evidence="8" type="primary">ybiX</name>
    <name evidence="8" type="ORF">OCOJLMKI_3764</name>
</gene>
<evidence type="ECO:0000313" key="8">
    <source>
        <dbReference type="EMBL" id="GJD96542.1"/>
    </source>
</evidence>
<dbReference type="Pfam" id="PF13640">
    <property type="entry name" value="2OG-FeII_Oxy_3"/>
    <property type="match status" value="1"/>
</dbReference>
<dbReference type="RefSeq" id="WP_238245644.1">
    <property type="nucleotide sequence ID" value="NZ_BPQP01000064.1"/>
</dbReference>
<dbReference type="Gene3D" id="2.60.120.620">
    <property type="entry name" value="q2cbj1_9rhob like domain"/>
    <property type="match status" value="1"/>
</dbReference>
<comment type="cofactor">
    <cofactor evidence="1">
        <name>L-ascorbate</name>
        <dbReference type="ChEBI" id="CHEBI:38290"/>
    </cofactor>
</comment>
<dbReference type="InterPro" id="IPR044862">
    <property type="entry name" value="Pro_4_hyd_alph_FE2OG_OXY"/>
</dbReference>
<dbReference type="InterPro" id="IPR000866">
    <property type="entry name" value="AhpC/TSA"/>
</dbReference>
<reference evidence="8" key="2">
    <citation type="submission" date="2021-08" db="EMBL/GenBank/DDBJ databases">
        <authorList>
            <person name="Tani A."/>
            <person name="Ola A."/>
            <person name="Ogura Y."/>
            <person name="Katsura K."/>
            <person name="Hayashi T."/>
        </authorList>
    </citation>
    <scope>NUCLEOTIDE SEQUENCE</scope>
    <source>
        <strain evidence="8">DSM 19015</strain>
    </source>
</reference>
<dbReference type="InterPro" id="IPR036249">
    <property type="entry name" value="Thioredoxin-like_sf"/>
</dbReference>
<accession>A0ABQ4S2Z8</accession>
<evidence type="ECO:0000259" key="7">
    <source>
        <dbReference type="PROSITE" id="PS51471"/>
    </source>
</evidence>
<organism evidence="8 9">
    <name type="scientific">Methylobacterium iners</name>
    <dbReference type="NCBI Taxonomy" id="418707"/>
    <lineage>
        <taxon>Bacteria</taxon>
        <taxon>Pseudomonadati</taxon>
        <taxon>Pseudomonadota</taxon>
        <taxon>Alphaproteobacteria</taxon>
        <taxon>Hyphomicrobiales</taxon>
        <taxon>Methylobacteriaceae</taxon>
        <taxon>Methylobacterium</taxon>
    </lineage>
</organism>
<sequence length="374" mass="41661">MTATNASTRTYVQLQPGDPAPWFHQRTASNPNFAFDTVAGRYVALCFYGSAADAEGRTAIEAIRVNRPLFDDARVSCFGVSIDPTDKDQGRVQEDLPGIHHFYDFDIKVSSLYGAVPQDQKLGTACPIRRLWVILDPTLRVLKVFPFDDHTAVFVFLENLPSPEHVAGFEVQAPILVLPNVFEPELCSKLIQLYNDQGGYESGFMRDVDGVTVEVRDRNHKVRRDYLVEDSDLKKLVQRRILHRIVPQIEKAHCFTPTRMERYLVACYAAEEGGHFRAHRDNTTAGTAHRRFAVSINLNAEFEGGEVSFPEYGSRGFKPPPGGAVVFSCSLLHAVARVTSGQRYAFLPFLYDDAAAKIREANAAMVAAGSAYRA</sequence>
<evidence type="ECO:0000256" key="4">
    <source>
        <dbReference type="ARBA" id="ARBA00022964"/>
    </source>
</evidence>
<feature type="domain" description="Fe2OG dioxygenase" evidence="7">
    <location>
        <begin position="256"/>
        <end position="353"/>
    </location>
</feature>
<dbReference type="Pfam" id="PF00578">
    <property type="entry name" value="AhpC-TSA"/>
    <property type="match status" value="1"/>
</dbReference>
<name>A0ABQ4S2Z8_9HYPH</name>
<protein>
    <submittedName>
        <fullName evidence="8">PKHD-type hydroxylase YbiX</fullName>
    </submittedName>
</protein>
<evidence type="ECO:0000256" key="6">
    <source>
        <dbReference type="ARBA" id="ARBA00023004"/>
    </source>
</evidence>
<dbReference type="SUPFAM" id="SSF52833">
    <property type="entry name" value="Thioredoxin-like"/>
    <property type="match status" value="1"/>
</dbReference>
<keyword evidence="4" id="KW-0223">Dioxygenase</keyword>
<dbReference type="InterPro" id="IPR005123">
    <property type="entry name" value="Oxoglu/Fe-dep_dioxygenase_dom"/>
</dbReference>
<dbReference type="SMART" id="SM00702">
    <property type="entry name" value="P4Hc"/>
    <property type="match status" value="1"/>
</dbReference>
<reference evidence="8" key="1">
    <citation type="journal article" date="2021" name="Front. Microbiol.">
        <title>Comprehensive Comparative Genomics and Phenotyping of Methylobacterium Species.</title>
        <authorList>
            <person name="Alessa O."/>
            <person name="Ogura Y."/>
            <person name="Fujitani Y."/>
            <person name="Takami H."/>
            <person name="Hayashi T."/>
            <person name="Sahin N."/>
            <person name="Tani A."/>
        </authorList>
    </citation>
    <scope>NUCLEOTIDE SEQUENCE</scope>
    <source>
        <strain evidence="8">DSM 19015</strain>
    </source>
</reference>
<dbReference type="Gene3D" id="3.40.30.10">
    <property type="entry name" value="Glutaredoxin"/>
    <property type="match status" value="1"/>
</dbReference>
<dbReference type="InterPro" id="IPR006620">
    <property type="entry name" value="Pro_4_hyd_alph"/>
</dbReference>
<keyword evidence="6" id="KW-0408">Iron</keyword>
<dbReference type="EMBL" id="BPQP01000064">
    <property type="protein sequence ID" value="GJD96542.1"/>
    <property type="molecule type" value="Genomic_DNA"/>
</dbReference>
<keyword evidence="5" id="KW-0560">Oxidoreductase</keyword>
<proteinExistence type="predicted"/>
<keyword evidence="2" id="KW-0479">Metal-binding</keyword>